<dbReference type="EMBL" id="KE346364">
    <property type="protein sequence ID" value="KJE92788.1"/>
    <property type="molecule type" value="Genomic_DNA"/>
</dbReference>
<dbReference type="PhylomeDB" id="A0A0D2WPU3"/>
<name>A0A0D2WPU3_CAPO3</name>
<dbReference type="InterPro" id="IPR036291">
    <property type="entry name" value="NAD(P)-bd_dom_sf"/>
</dbReference>
<dbReference type="RefSeq" id="XP_004363415.1">
    <property type="nucleotide sequence ID" value="XM_004363358.2"/>
</dbReference>
<keyword evidence="3" id="KW-1185">Reference proteome</keyword>
<reference evidence="3" key="1">
    <citation type="submission" date="2011-02" db="EMBL/GenBank/DDBJ databases">
        <title>The Genome Sequence of Capsaspora owczarzaki ATCC 30864.</title>
        <authorList>
            <person name="Russ C."/>
            <person name="Cuomo C."/>
            <person name="Burger G."/>
            <person name="Gray M.W."/>
            <person name="Holland P.W.H."/>
            <person name="King N."/>
            <person name="Lang F.B.F."/>
            <person name="Roger A.J."/>
            <person name="Ruiz-Trillo I."/>
            <person name="Young S.K."/>
            <person name="Zeng Q."/>
            <person name="Gargeya S."/>
            <person name="Alvarado L."/>
            <person name="Berlin A."/>
            <person name="Chapman S.B."/>
            <person name="Chen Z."/>
            <person name="Freedman E."/>
            <person name="Gellesch M."/>
            <person name="Goldberg J."/>
            <person name="Griggs A."/>
            <person name="Gujja S."/>
            <person name="Heilman E."/>
            <person name="Heiman D."/>
            <person name="Howarth C."/>
            <person name="Mehta T."/>
            <person name="Neiman D."/>
            <person name="Pearson M."/>
            <person name="Roberts A."/>
            <person name="Saif S."/>
            <person name="Shea T."/>
            <person name="Shenoy N."/>
            <person name="Sisk P."/>
            <person name="Stolte C."/>
            <person name="Sykes S."/>
            <person name="White J."/>
            <person name="Yandava C."/>
            <person name="Haas B."/>
            <person name="Nusbaum C."/>
            <person name="Birren B."/>
        </authorList>
    </citation>
    <scope>NUCLEOTIDE SEQUENCE</scope>
    <source>
        <strain evidence="3">ATCC 30864</strain>
    </source>
</reference>
<dbReference type="STRING" id="595528.A0A0D2WPU3"/>
<accession>A0A0D2WPU3</accession>
<dbReference type="OMA" id="AWRPAHE"/>
<dbReference type="eggNOG" id="KOG1502">
    <property type="taxonomic scope" value="Eukaryota"/>
</dbReference>
<proteinExistence type="predicted"/>
<gene>
    <name evidence="2" type="ORF">CAOG_003687</name>
</gene>
<organism evidence="2 3">
    <name type="scientific">Capsaspora owczarzaki (strain ATCC 30864)</name>
    <dbReference type="NCBI Taxonomy" id="595528"/>
    <lineage>
        <taxon>Eukaryota</taxon>
        <taxon>Filasterea</taxon>
        <taxon>Capsaspora</taxon>
    </lineage>
</organism>
<feature type="domain" description="NAD-dependent epimerase/dehydratase" evidence="1">
    <location>
        <begin position="4"/>
        <end position="221"/>
    </location>
</feature>
<dbReference type="Proteomes" id="UP000008743">
    <property type="component" value="Unassembled WGS sequence"/>
</dbReference>
<dbReference type="Gene3D" id="3.40.50.720">
    <property type="entry name" value="NAD(P)-binding Rossmann-like Domain"/>
    <property type="match status" value="1"/>
</dbReference>
<dbReference type="PANTHER" id="PTHR48079:SF6">
    <property type="entry name" value="NAD(P)-BINDING DOMAIN-CONTAINING PROTEIN-RELATED"/>
    <property type="match status" value="1"/>
</dbReference>
<dbReference type="PANTHER" id="PTHR48079">
    <property type="entry name" value="PROTEIN YEEZ"/>
    <property type="match status" value="1"/>
</dbReference>
<dbReference type="FunCoup" id="A0A0D2WPU3">
    <property type="interactions" value="13"/>
</dbReference>
<dbReference type="AlphaFoldDB" id="A0A0D2WPU3"/>
<sequence length="297" mass="32721">MVKVFVTGATGLIGGSVARQLRRAGHVVYGLVRTEEKARVLAQDDIIPVIGQLAGLAAHSALIATCAAVIHAAFDGESFLETDALVIHTVLNAPFASGQKPLFVYTSGCLMIPNRDEHSGYVDDFTTPLPHSSQAYRLKNEQVVTSATTVHGVVLRPGFVFGKGAAHFERWFAQFHKNVPEVVIPAAERQYSYIHADDLAEAYQRVVENPKIASGSVYTIGDDSRITHIEFARVFAKAAGYQGKLVASDANLWPPMDRSCFVDWRRFGLEFNWHPRHLPITDEADIYYAGWKARQGL</sequence>
<dbReference type="GO" id="GO:0005737">
    <property type="term" value="C:cytoplasm"/>
    <property type="evidence" value="ECO:0007669"/>
    <property type="project" value="TreeGrafter"/>
</dbReference>
<dbReference type="GO" id="GO:0004029">
    <property type="term" value="F:aldehyde dehydrogenase (NAD+) activity"/>
    <property type="evidence" value="ECO:0007669"/>
    <property type="project" value="TreeGrafter"/>
</dbReference>
<protein>
    <recommendedName>
        <fullName evidence="1">NAD-dependent epimerase/dehydratase domain-containing protein</fullName>
    </recommendedName>
</protein>
<evidence type="ECO:0000313" key="3">
    <source>
        <dbReference type="Proteomes" id="UP000008743"/>
    </source>
</evidence>
<dbReference type="InParanoid" id="A0A0D2WPU3"/>
<dbReference type="InterPro" id="IPR051783">
    <property type="entry name" value="NAD(P)-dependent_oxidoreduct"/>
</dbReference>
<dbReference type="InterPro" id="IPR001509">
    <property type="entry name" value="Epimerase_deHydtase"/>
</dbReference>
<dbReference type="OrthoDB" id="10262413at2759"/>
<dbReference type="Pfam" id="PF01370">
    <property type="entry name" value="Epimerase"/>
    <property type="match status" value="1"/>
</dbReference>
<dbReference type="SUPFAM" id="SSF51735">
    <property type="entry name" value="NAD(P)-binding Rossmann-fold domains"/>
    <property type="match status" value="1"/>
</dbReference>
<evidence type="ECO:0000259" key="1">
    <source>
        <dbReference type="Pfam" id="PF01370"/>
    </source>
</evidence>
<evidence type="ECO:0000313" key="2">
    <source>
        <dbReference type="EMBL" id="KJE92788.1"/>
    </source>
</evidence>